<evidence type="ECO:0000256" key="5">
    <source>
        <dbReference type="ARBA" id="ARBA00023136"/>
    </source>
</evidence>
<evidence type="ECO:0000256" key="7">
    <source>
        <dbReference type="SAM" id="Phobius"/>
    </source>
</evidence>
<keyword evidence="10" id="KW-1185">Reference proteome</keyword>
<reference evidence="10" key="1">
    <citation type="journal article" date="2017" name="Nat. Commun.">
        <title>The North American bullfrog draft genome provides insight into hormonal regulation of long noncoding RNA.</title>
        <authorList>
            <person name="Hammond S.A."/>
            <person name="Warren R.L."/>
            <person name="Vandervalk B.P."/>
            <person name="Kucuk E."/>
            <person name="Khan H."/>
            <person name="Gibb E.A."/>
            <person name="Pandoh P."/>
            <person name="Kirk H."/>
            <person name="Zhao Y."/>
            <person name="Jones M."/>
            <person name="Mungall A.J."/>
            <person name="Coope R."/>
            <person name="Pleasance S."/>
            <person name="Moore R.A."/>
            <person name="Holt R.A."/>
            <person name="Round J.M."/>
            <person name="Ohora S."/>
            <person name="Walle B.V."/>
            <person name="Veldhoen N."/>
            <person name="Helbing C.C."/>
            <person name="Birol I."/>
        </authorList>
    </citation>
    <scope>NUCLEOTIDE SEQUENCE [LARGE SCALE GENOMIC DNA]</scope>
</reference>
<evidence type="ECO:0000259" key="8">
    <source>
        <dbReference type="PROSITE" id="PS50156"/>
    </source>
</evidence>
<accession>A0A2G9QKL7</accession>
<dbReference type="EMBL" id="KV963107">
    <property type="protein sequence ID" value="PIO16172.1"/>
    <property type="molecule type" value="Genomic_DNA"/>
</dbReference>
<dbReference type="AlphaFoldDB" id="A0A2G9QKL7"/>
<name>A0A2G9QKL7_AQUCT</name>
<dbReference type="GO" id="GO:0005119">
    <property type="term" value="F:smoothened binding"/>
    <property type="evidence" value="ECO:0007669"/>
    <property type="project" value="TreeGrafter"/>
</dbReference>
<feature type="transmembrane region" description="Helical" evidence="7">
    <location>
        <begin position="96"/>
        <end position="121"/>
    </location>
</feature>
<dbReference type="InterPro" id="IPR000731">
    <property type="entry name" value="SSD"/>
</dbReference>
<evidence type="ECO:0000256" key="6">
    <source>
        <dbReference type="ARBA" id="ARBA00023180"/>
    </source>
</evidence>
<sequence length="127" mass="13957">MFQLMTPKQMYEHFKGHEDIHNINWNEDKAAAILEAWQRTYVQKVLPFTTTTLDDILKSFSDVSVIRVASGYLLMLAYACLTMLRWDCAKSQGAVGLAGVLLIALSVAAGLGLCSLIGISFNAATTQ</sequence>
<feature type="non-terminal residue" evidence="9">
    <location>
        <position position="127"/>
    </location>
</feature>
<evidence type="ECO:0000256" key="2">
    <source>
        <dbReference type="ARBA" id="ARBA00005585"/>
    </source>
</evidence>
<dbReference type="GO" id="GO:0097108">
    <property type="term" value="F:hedgehog family protein binding"/>
    <property type="evidence" value="ECO:0007669"/>
    <property type="project" value="TreeGrafter"/>
</dbReference>
<dbReference type="Proteomes" id="UP000228934">
    <property type="component" value="Unassembled WGS sequence"/>
</dbReference>
<evidence type="ECO:0000256" key="1">
    <source>
        <dbReference type="ARBA" id="ARBA00004141"/>
    </source>
</evidence>
<comment type="similarity">
    <text evidence="2">Belongs to the patched family.</text>
</comment>
<dbReference type="PANTHER" id="PTHR46022">
    <property type="entry name" value="PROTEIN PATCHED"/>
    <property type="match status" value="1"/>
</dbReference>
<evidence type="ECO:0000256" key="3">
    <source>
        <dbReference type="ARBA" id="ARBA00022692"/>
    </source>
</evidence>
<keyword evidence="4 7" id="KW-1133">Transmembrane helix</keyword>
<evidence type="ECO:0000313" key="9">
    <source>
        <dbReference type="EMBL" id="PIO16172.1"/>
    </source>
</evidence>
<evidence type="ECO:0000256" key="4">
    <source>
        <dbReference type="ARBA" id="ARBA00022989"/>
    </source>
</evidence>
<evidence type="ECO:0000313" key="10">
    <source>
        <dbReference type="Proteomes" id="UP000228934"/>
    </source>
</evidence>
<comment type="subcellular location">
    <subcellularLocation>
        <location evidence="1">Membrane</location>
        <topology evidence="1">Multi-pass membrane protein</topology>
    </subcellularLocation>
</comment>
<keyword evidence="3 7" id="KW-0812">Transmembrane</keyword>
<protein>
    <recommendedName>
        <fullName evidence="8">SSD domain-containing protein</fullName>
    </recommendedName>
</protein>
<dbReference type="OrthoDB" id="5873834at2759"/>
<proteinExistence type="inferred from homology"/>
<gene>
    <name evidence="9" type="ORF">AB205_0016170</name>
</gene>
<keyword evidence="6" id="KW-0325">Glycoprotein</keyword>
<dbReference type="GO" id="GO:0045879">
    <property type="term" value="P:negative regulation of smoothened signaling pathway"/>
    <property type="evidence" value="ECO:0007669"/>
    <property type="project" value="TreeGrafter"/>
</dbReference>
<feature type="transmembrane region" description="Helical" evidence="7">
    <location>
        <begin position="65"/>
        <end position="84"/>
    </location>
</feature>
<feature type="domain" description="SSD" evidence="8">
    <location>
        <begin position="64"/>
        <end position="127"/>
    </location>
</feature>
<dbReference type="PANTHER" id="PTHR46022:SF5">
    <property type="entry name" value="PROTEIN PATCHED HOMOLOG 1"/>
    <property type="match status" value="1"/>
</dbReference>
<organism evidence="9 10">
    <name type="scientific">Aquarana catesbeiana</name>
    <name type="common">American bullfrog</name>
    <name type="synonym">Rana catesbeiana</name>
    <dbReference type="NCBI Taxonomy" id="8400"/>
    <lineage>
        <taxon>Eukaryota</taxon>
        <taxon>Metazoa</taxon>
        <taxon>Chordata</taxon>
        <taxon>Craniata</taxon>
        <taxon>Vertebrata</taxon>
        <taxon>Euteleostomi</taxon>
        <taxon>Amphibia</taxon>
        <taxon>Batrachia</taxon>
        <taxon>Anura</taxon>
        <taxon>Neobatrachia</taxon>
        <taxon>Ranoidea</taxon>
        <taxon>Ranidae</taxon>
        <taxon>Aquarana</taxon>
    </lineage>
</organism>
<keyword evidence="5 7" id="KW-0472">Membrane</keyword>
<dbReference type="GO" id="GO:0008158">
    <property type="term" value="F:hedgehog receptor activity"/>
    <property type="evidence" value="ECO:0007669"/>
    <property type="project" value="TreeGrafter"/>
</dbReference>
<dbReference type="GO" id="GO:0005886">
    <property type="term" value="C:plasma membrane"/>
    <property type="evidence" value="ECO:0007669"/>
    <property type="project" value="TreeGrafter"/>
</dbReference>
<dbReference type="PROSITE" id="PS50156">
    <property type="entry name" value="SSD"/>
    <property type="match status" value="1"/>
</dbReference>